<organism evidence="9 10">
    <name type="scientific">Phenylobacterium haematophilum</name>
    <dbReference type="NCBI Taxonomy" id="98513"/>
    <lineage>
        <taxon>Bacteria</taxon>
        <taxon>Pseudomonadati</taxon>
        <taxon>Pseudomonadota</taxon>
        <taxon>Alphaproteobacteria</taxon>
        <taxon>Caulobacterales</taxon>
        <taxon>Caulobacteraceae</taxon>
        <taxon>Phenylobacterium</taxon>
    </lineage>
</organism>
<feature type="domain" description="S1 motif" evidence="8">
    <location>
        <begin position="202"/>
        <end position="270"/>
    </location>
</feature>
<dbReference type="InterPro" id="IPR003029">
    <property type="entry name" value="S1_domain"/>
</dbReference>
<dbReference type="GO" id="GO:0003735">
    <property type="term" value="F:structural constituent of ribosome"/>
    <property type="evidence" value="ECO:0007669"/>
    <property type="project" value="InterPro"/>
</dbReference>
<dbReference type="SMART" id="SM00316">
    <property type="entry name" value="S1"/>
    <property type="match status" value="6"/>
</dbReference>
<dbReference type="CDD" id="cd05687">
    <property type="entry name" value="S1_RPS1_repeat_ec1_hs1"/>
    <property type="match status" value="1"/>
</dbReference>
<evidence type="ECO:0000259" key="8">
    <source>
        <dbReference type="PROSITE" id="PS50126"/>
    </source>
</evidence>
<dbReference type="Pfam" id="PF00575">
    <property type="entry name" value="S1"/>
    <property type="match status" value="6"/>
</dbReference>
<dbReference type="Proteomes" id="UP000530564">
    <property type="component" value="Unassembled WGS sequence"/>
</dbReference>
<dbReference type="FunFam" id="2.40.50.140:FF:000011">
    <property type="entry name" value="30S ribosomal protein S1"/>
    <property type="match status" value="1"/>
</dbReference>
<keyword evidence="2" id="KW-0677">Repeat</keyword>
<evidence type="ECO:0000313" key="9">
    <source>
        <dbReference type="EMBL" id="MBB3890763.1"/>
    </source>
</evidence>
<feature type="domain" description="S1 motif" evidence="8">
    <location>
        <begin position="30"/>
        <end position="97"/>
    </location>
</feature>
<dbReference type="Gene3D" id="2.40.50.140">
    <property type="entry name" value="Nucleic acid-binding proteins"/>
    <property type="match status" value="5"/>
</dbReference>
<evidence type="ECO:0000313" key="10">
    <source>
        <dbReference type="Proteomes" id="UP000530564"/>
    </source>
</evidence>
<dbReference type="PRINTS" id="PR00681">
    <property type="entry name" value="RIBOSOMALS1"/>
</dbReference>
<keyword evidence="3 7" id="KW-0694">RNA-binding</keyword>
<dbReference type="InterPro" id="IPR012340">
    <property type="entry name" value="NA-bd_OB-fold"/>
</dbReference>
<dbReference type="EMBL" id="JACIDK010000002">
    <property type="protein sequence ID" value="MBB3890763.1"/>
    <property type="molecule type" value="Genomic_DNA"/>
</dbReference>
<feature type="domain" description="S1 motif" evidence="8">
    <location>
        <begin position="459"/>
        <end position="531"/>
    </location>
</feature>
<evidence type="ECO:0000256" key="3">
    <source>
        <dbReference type="ARBA" id="ARBA00022884"/>
    </source>
</evidence>
<evidence type="ECO:0000256" key="1">
    <source>
        <dbReference type="ARBA" id="ARBA00006767"/>
    </source>
</evidence>
<dbReference type="GO" id="GO:0022627">
    <property type="term" value="C:cytosolic small ribosomal subunit"/>
    <property type="evidence" value="ECO:0007669"/>
    <property type="project" value="TreeGrafter"/>
</dbReference>
<feature type="domain" description="S1 motif" evidence="8">
    <location>
        <begin position="115"/>
        <end position="181"/>
    </location>
</feature>
<keyword evidence="10" id="KW-1185">Reference proteome</keyword>
<protein>
    <recommendedName>
        <fullName evidence="7">30S ribosomal protein S1</fullName>
    </recommendedName>
</protein>
<keyword evidence="5 7" id="KW-0687">Ribonucleoprotein</keyword>
<dbReference type="InterPro" id="IPR035104">
    <property type="entry name" value="Ribosomal_protein_S1-like"/>
</dbReference>
<reference evidence="9 10" key="1">
    <citation type="submission" date="2020-08" db="EMBL/GenBank/DDBJ databases">
        <title>Genomic Encyclopedia of Type Strains, Phase IV (KMG-IV): sequencing the most valuable type-strain genomes for metagenomic binning, comparative biology and taxonomic classification.</title>
        <authorList>
            <person name="Goeker M."/>
        </authorList>
    </citation>
    <scope>NUCLEOTIDE SEQUENCE [LARGE SCALE GENOMIC DNA]</scope>
    <source>
        <strain evidence="9 10">DSM 21793</strain>
    </source>
</reference>
<evidence type="ECO:0000256" key="6">
    <source>
        <dbReference type="ARBA" id="ARBA00025604"/>
    </source>
</evidence>
<dbReference type="PANTHER" id="PTHR10724">
    <property type="entry name" value="30S RIBOSOMAL PROTEIN S1"/>
    <property type="match status" value="1"/>
</dbReference>
<comment type="caution">
    <text evidence="9">The sequence shown here is derived from an EMBL/GenBank/DDBJ whole genome shotgun (WGS) entry which is preliminary data.</text>
</comment>
<dbReference type="CDD" id="cd05688">
    <property type="entry name" value="S1_RPS1_repeat_ec3"/>
    <property type="match status" value="1"/>
</dbReference>
<keyword evidence="4 7" id="KW-0689">Ribosomal protein</keyword>
<dbReference type="PIRSF" id="PIRSF002111">
    <property type="entry name" value="RpsA"/>
    <property type="match status" value="1"/>
</dbReference>
<evidence type="ECO:0000256" key="5">
    <source>
        <dbReference type="ARBA" id="ARBA00023274"/>
    </source>
</evidence>
<evidence type="ECO:0000256" key="2">
    <source>
        <dbReference type="ARBA" id="ARBA00022737"/>
    </source>
</evidence>
<dbReference type="InterPro" id="IPR050437">
    <property type="entry name" value="Ribos_protein_bS1-like"/>
</dbReference>
<dbReference type="SUPFAM" id="SSF50249">
    <property type="entry name" value="Nucleic acid-binding proteins"/>
    <property type="match status" value="6"/>
</dbReference>
<dbReference type="AlphaFoldDB" id="A0A839ZZE6"/>
<evidence type="ECO:0000256" key="7">
    <source>
        <dbReference type="PIRNR" id="PIRNR002111"/>
    </source>
</evidence>
<comment type="function">
    <text evidence="6 7">Binds mRNA; thus facilitating recognition of the initiation point. It is needed to translate mRNA with a short Shine-Dalgarno (SD) purine-rich sequence.</text>
</comment>
<sequence length="569" mass="61818">MADDLSLNPSRDDFAALLDASMGGRDFMEGTVVKGAVVGIEKDFAIIDVGLKTEGRVSVKEFGLGEDGKPTLKVGDTVEVFLERVENAMGEAVISRDKARREEAWTRLEGVYEKNEPVMGSIVGRVKGGFTVDLGGASAFLPGSQVDIRPVRDVGPLMGKEQPFAILKMDRPRGNIVVSRRAILEEARAEQRTELVSQLQEGEVREGVVKNITDYGAFVDLGGIDGLLHVTDMSWKRVNHPSQVLAVGDTVKVQIVKINPDTQRISLGMKQLQSDPWDGVEAKYPVGAKFTGRITNITDYGAFVELEPGVEGLVHVSEMSWTKKNVHPGKIVSTSQEVDVVVLDVDPSKRRVSLGLKQAMANPWDAFVAAHPIGSTVEGEVKNATEFGLFIGLDNDIDGMVHLSDLDWSVPGEEAIAKYNKGDVVKARVLDVDVEKERISLGIKQLAGDPMEGDTYRRGQTVTVTVTEITTGGIEVKFGDDEAPMTAFIRKSDLSRDRADQRPERFAVGDRVDAQVTQIDKAARRVSLSIKALEMMEEKEAIEQFGSSDSGASLGDILGAALREKAGKE</sequence>
<dbReference type="InterPro" id="IPR000110">
    <property type="entry name" value="Ribosomal_bS1"/>
</dbReference>
<dbReference type="FunFam" id="2.40.50.140:FF:000018">
    <property type="entry name" value="30S ribosomal protein S1"/>
    <property type="match status" value="1"/>
</dbReference>
<accession>A0A839ZZE6</accession>
<dbReference type="RefSeq" id="WP_183771140.1">
    <property type="nucleotide sequence ID" value="NZ_JACIDK010000002.1"/>
</dbReference>
<dbReference type="PROSITE" id="PS50126">
    <property type="entry name" value="S1"/>
    <property type="match status" value="6"/>
</dbReference>
<dbReference type="GO" id="GO:0003729">
    <property type="term" value="F:mRNA binding"/>
    <property type="evidence" value="ECO:0007669"/>
    <property type="project" value="TreeGrafter"/>
</dbReference>
<dbReference type="PANTHER" id="PTHR10724:SF7">
    <property type="entry name" value="SMALL RIBOSOMAL SUBUNIT PROTEIN BS1C"/>
    <property type="match status" value="1"/>
</dbReference>
<feature type="domain" description="S1 motif" evidence="8">
    <location>
        <begin position="287"/>
        <end position="357"/>
    </location>
</feature>
<feature type="domain" description="S1 motif" evidence="8">
    <location>
        <begin position="374"/>
        <end position="444"/>
    </location>
</feature>
<evidence type="ECO:0000256" key="4">
    <source>
        <dbReference type="ARBA" id="ARBA00022980"/>
    </source>
</evidence>
<name>A0A839ZZE6_9CAUL</name>
<dbReference type="CDD" id="cd04465">
    <property type="entry name" value="S1_RPS1_repeat_ec2_hs2"/>
    <property type="match status" value="1"/>
</dbReference>
<proteinExistence type="inferred from homology"/>
<dbReference type="NCBIfam" id="NF004952">
    <property type="entry name" value="PRK06299.1-2"/>
    <property type="match status" value="1"/>
</dbReference>
<dbReference type="NCBIfam" id="TIGR00717">
    <property type="entry name" value="rpsA"/>
    <property type="match status" value="1"/>
</dbReference>
<dbReference type="GO" id="GO:0006412">
    <property type="term" value="P:translation"/>
    <property type="evidence" value="ECO:0007669"/>
    <property type="project" value="InterPro"/>
</dbReference>
<gene>
    <name evidence="9" type="ORF">GGQ61_001480</name>
</gene>
<comment type="similarity">
    <text evidence="1 7">Belongs to the bacterial ribosomal protein bS1 family.</text>
</comment>
<dbReference type="NCBIfam" id="NF004955">
    <property type="entry name" value="PRK06299.1-5"/>
    <property type="match status" value="1"/>
</dbReference>